<dbReference type="RefSeq" id="WP_266010185.1">
    <property type="nucleotide sequence ID" value="NZ_JAPFQP010000001.1"/>
</dbReference>
<sequence>METNATALFDKAIEKLREANDELCRPEEDVVAPVVCKNSQEAILNYLKGYLMANSVSPVEGESLDRLYEKCRSINPHFDKINLSGLECDVHVESRFCNGAESQSRCFNIADSLDSFFREERIIR</sequence>
<keyword evidence="2" id="KW-1185">Reference proteome</keyword>
<evidence type="ECO:0008006" key="3">
    <source>
        <dbReference type="Google" id="ProtNLM"/>
    </source>
</evidence>
<dbReference type="Proteomes" id="UP001207116">
    <property type="component" value="Unassembled WGS sequence"/>
</dbReference>
<dbReference type="EMBL" id="JAPFQP010000001">
    <property type="protein sequence ID" value="MCX2718191.1"/>
    <property type="molecule type" value="Genomic_DNA"/>
</dbReference>
<proteinExistence type="predicted"/>
<evidence type="ECO:0000313" key="2">
    <source>
        <dbReference type="Proteomes" id="UP001207116"/>
    </source>
</evidence>
<dbReference type="Gene3D" id="1.20.120.330">
    <property type="entry name" value="Nucleotidyltransferases domain 2"/>
    <property type="match status" value="1"/>
</dbReference>
<organism evidence="1 2">
    <name type="scientific">Lentiprolixibacter aurantiacus</name>
    <dbReference type="NCBI Taxonomy" id="2993939"/>
    <lineage>
        <taxon>Bacteria</taxon>
        <taxon>Pseudomonadati</taxon>
        <taxon>Bacteroidota</taxon>
        <taxon>Flavobacteriia</taxon>
        <taxon>Flavobacteriales</taxon>
        <taxon>Flavobacteriaceae</taxon>
        <taxon>Lentiprolixibacter</taxon>
    </lineage>
</organism>
<gene>
    <name evidence="1" type="ORF">OO016_01135</name>
</gene>
<dbReference type="AlphaFoldDB" id="A0AAE3MJ00"/>
<reference evidence="1" key="1">
    <citation type="submission" date="2022-11" db="EMBL/GenBank/DDBJ databases">
        <title>The characterization of three novel Bacteroidetes species and genomic analysis of their roles in tidal elemental geochemical cycles.</title>
        <authorList>
            <person name="Ma K.-J."/>
        </authorList>
    </citation>
    <scope>NUCLEOTIDE SEQUENCE</scope>
    <source>
        <strain evidence="1">M415</strain>
    </source>
</reference>
<name>A0AAE3MJ00_9FLAO</name>
<comment type="caution">
    <text evidence="1">The sequence shown here is derived from an EMBL/GenBank/DDBJ whole genome shotgun (WGS) entry which is preliminary data.</text>
</comment>
<evidence type="ECO:0000313" key="1">
    <source>
        <dbReference type="EMBL" id="MCX2718191.1"/>
    </source>
</evidence>
<protein>
    <recommendedName>
        <fullName evidence="3">HEPN domain-containing protein</fullName>
    </recommendedName>
</protein>
<accession>A0AAE3MJ00</accession>